<dbReference type="Pfam" id="PF08421">
    <property type="entry name" value="Methyltransf_13"/>
    <property type="match status" value="1"/>
</dbReference>
<feature type="domain" description="C-methyltransferase" evidence="2">
    <location>
        <begin position="246"/>
        <end position="403"/>
    </location>
</feature>
<dbReference type="Gene3D" id="6.20.50.110">
    <property type="entry name" value="Methyltransferase, zinc-binding domain"/>
    <property type="match status" value="1"/>
</dbReference>
<evidence type="ECO:0000259" key="1">
    <source>
        <dbReference type="Pfam" id="PF08421"/>
    </source>
</evidence>
<name>A0ABY3YXD1_STRRM</name>
<dbReference type="Gene3D" id="3.40.50.150">
    <property type="entry name" value="Vaccinia Virus protein VP39"/>
    <property type="match status" value="1"/>
</dbReference>
<sequence>MTGTACRVCAAPLRTFLDLGDHPLSSAFLTPAEALDGAGDTVRYRLAAGQCERCALVQLTGDVPYERRPHQGYPYHSSGSAVIREHFRAAGLHLLRTELRGARGALAVEIGRTDGVVLRTLADAGVRPLAFEPSGRCGYGAARVRPDFLTAASAREAVAAEGRARVVYAANTVCDIADLPGLFAGLDELLTADGAFVFEDPYLGEIVRRTAFDQFYDEHRWYFTATSVRALAERYGFRLTGVERLPVHGGQLRYVLTRAGRRRPAPEVAEVLAEEEARGLTAPATLDAFAGRVERVRGDLVALLEALRAAGRTVAGYGATAKSCTVATYCGLGPYLVPYVCDSTPAKQGRVTPGAHIPVRPPAAFAAPYPDYALLFAWNHADEIMAKEQAFRAAGGRWILYVPEVRVV</sequence>
<accession>A0ABY3YXD1</accession>
<organism evidence="3 4">
    <name type="scientific">Streptomyces rimosus subsp. rimosus</name>
    <dbReference type="NCBI Taxonomy" id="132474"/>
    <lineage>
        <taxon>Bacteria</taxon>
        <taxon>Bacillati</taxon>
        <taxon>Actinomycetota</taxon>
        <taxon>Actinomycetes</taxon>
        <taxon>Kitasatosporales</taxon>
        <taxon>Streptomycetaceae</taxon>
        <taxon>Streptomyces</taxon>
    </lineage>
</organism>
<dbReference type="GeneID" id="66858266"/>
<proteinExistence type="predicted"/>
<dbReference type="Proteomes" id="UP000829494">
    <property type="component" value="Chromosome"/>
</dbReference>
<dbReference type="InterPro" id="IPR038576">
    <property type="entry name" value="Methyltransf_Zn-bd_dom_put_sf"/>
</dbReference>
<dbReference type="Gene3D" id="3.40.50.720">
    <property type="entry name" value="NAD(P)-binding Rossmann-like Domain"/>
    <property type="match status" value="1"/>
</dbReference>
<evidence type="ECO:0000259" key="2">
    <source>
        <dbReference type="Pfam" id="PF08484"/>
    </source>
</evidence>
<dbReference type="Pfam" id="PF13489">
    <property type="entry name" value="Methyltransf_23"/>
    <property type="match status" value="1"/>
</dbReference>
<dbReference type="EMBL" id="CP094298">
    <property type="protein sequence ID" value="UNZ02643.1"/>
    <property type="molecule type" value="Genomic_DNA"/>
</dbReference>
<evidence type="ECO:0000313" key="4">
    <source>
        <dbReference type="Proteomes" id="UP000829494"/>
    </source>
</evidence>
<dbReference type="Gene3D" id="6.10.250.3100">
    <property type="match status" value="1"/>
</dbReference>
<dbReference type="InterPro" id="IPR013691">
    <property type="entry name" value="MeTrfase_14"/>
</dbReference>
<dbReference type="SUPFAM" id="SSF53335">
    <property type="entry name" value="S-adenosyl-L-methionine-dependent methyltransferases"/>
    <property type="match status" value="1"/>
</dbReference>
<protein>
    <recommendedName>
        <fullName evidence="5">SAM-dependent methyltransferase</fullName>
    </recommendedName>
</protein>
<dbReference type="InterPro" id="IPR029063">
    <property type="entry name" value="SAM-dependent_MTases_sf"/>
</dbReference>
<dbReference type="InterPro" id="IPR013630">
    <property type="entry name" value="Methyltransf_Zn-bd_dom_put"/>
</dbReference>
<dbReference type="RefSeq" id="WP_003980174.1">
    <property type="nucleotide sequence ID" value="NZ_CP043497.1"/>
</dbReference>
<reference evidence="3 4" key="1">
    <citation type="submission" date="2022-03" db="EMBL/GenBank/DDBJ databases">
        <title>Complete genome of Streptomyces rimosus ssp. rimosus R7 (=ATCC 10970).</title>
        <authorList>
            <person name="Beganovic S."/>
            <person name="Ruckert C."/>
            <person name="Busche T."/>
            <person name="Kalinowski J."/>
            <person name="Wittmann C."/>
        </authorList>
    </citation>
    <scope>NUCLEOTIDE SEQUENCE [LARGE SCALE GENOMIC DNA]</scope>
    <source>
        <strain evidence="3 4">R7</strain>
    </source>
</reference>
<evidence type="ECO:0008006" key="5">
    <source>
        <dbReference type="Google" id="ProtNLM"/>
    </source>
</evidence>
<dbReference type="Pfam" id="PF08484">
    <property type="entry name" value="Methyltransf_14"/>
    <property type="match status" value="1"/>
</dbReference>
<evidence type="ECO:0000313" key="3">
    <source>
        <dbReference type="EMBL" id="UNZ02643.1"/>
    </source>
</evidence>
<gene>
    <name evidence="3" type="ORF">SRIMR7_10845</name>
</gene>
<feature type="domain" description="Methyltransferase putative zinc binding" evidence="1">
    <location>
        <begin position="6"/>
        <end position="64"/>
    </location>
</feature>
<keyword evidence="4" id="KW-1185">Reference proteome</keyword>